<dbReference type="EMBL" id="KI392064">
    <property type="protein sequence ID" value="ERN19750.1"/>
    <property type="molecule type" value="Genomic_DNA"/>
</dbReference>
<feature type="chain" id="PRO_5004659044" evidence="1">
    <location>
        <begin position="27"/>
        <end position="130"/>
    </location>
</feature>
<name>U5DC02_AMBTC</name>
<accession>U5DC02</accession>
<gene>
    <name evidence="2" type="ORF">AMTR_s00064p00044070</name>
</gene>
<protein>
    <submittedName>
        <fullName evidence="2">Uncharacterized protein</fullName>
    </submittedName>
</protein>
<dbReference type="AlphaFoldDB" id="U5DC02"/>
<dbReference type="HOGENOM" id="CLU_1940966_0_0_1"/>
<sequence>MRIKVGFILFWSFLFCFLGAPLELESLEHLSKTSMRFKAIFHFSKRCQPHRVLVEAKLDSKKLRSLLIEDEPEEIPVPDKPYSLGPKISDWGSQRAQWLEQTLLFQISLDPRNLGFYLLQGLPLKLARIQ</sequence>
<proteinExistence type="predicted"/>
<evidence type="ECO:0000313" key="3">
    <source>
        <dbReference type="Proteomes" id="UP000017836"/>
    </source>
</evidence>
<reference evidence="3" key="1">
    <citation type="journal article" date="2013" name="Science">
        <title>The Amborella genome and the evolution of flowering plants.</title>
        <authorList>
            <consortium name="Amborella Genome Project"/>
        </authorList>
    </citation>
    <scope>NUCLEOTIDE SEQUENCE [LARGE SCALE GENOMIC DNA]</scope>
</reference>
<evidence type="ECO:0000313" key="2">
    <source>
        <dbReference type="EMBL" id="ERN19750.1"/>
    </source>
</evidence>
<keyword evidence="3" id="KW-1185">Reference proteome</keyword>
<evidence type="ECO:0000256" key="1">
    <source>
        <dbReference type="SAM" id="SignalP"/>
    </source>
</evidence>
<keyword evidence="1" id="KW-0732">Signal</keyword>
<dbReference type="Proteomes" id="UP000017836">
    <property type="component" value="Unassembled WGS sequence"/>
</dbReference>
<organism evidence="2 3">
    <name type="scientific">Amborella trichopoda</name>
    <dbReference type="NCBI Taxonomy" id="13333"/>
    <lineage>
        <taxon>Eukaryota</taxon>
        <taxon>Viridiplantae</taxon>
        <taxon>Streptophyta</taxon>
        <taxon>Embryophyta</taxon>
        <taxon>Tracheophyta</taxon>
        <taxon>Spermatophyta</taxon>
        <taxon>Magnoliopsida</taxon>
        <taxon>Amborellales</taxon>
        <taxon>Amborellaceae</taxon>
        <taxon>Amborella</taxon>
    </lineage>
</organism>
<feature type="signal peptide" evidence="1">
    <location>
        <begin position="1"/>
        <end position="26"/>
    </location>
</feature>
<dbReference type="Gramene" id="ERN19750">
    <property type="protein sequence ID" value="ERN19750"/>
    <property type="gene ID" value="AMTR_s00064p00044070"/>
</dbReference>